<dbReference type="Proteomes" id="UP000697995">
    <property type="component" value="Unassembled WGS sequence"/>
</dbReference>
<dbReference type="CDD" id="cd00761">
    <property type="entry name" value="Glyco_tranf_GTA_type"/>
    <property type="match status" value="1"/>
</dbReference>
<feature type="non-terminal residue" evidence="2">
    <location>
        <position position="424"/>
    </location>
</feature>
<dbReference type="PANTHER" id="PTHR43685">
    <property type="entry name" value="GLYCOSYLTRANSFERASE"/>
    <property type="match status" value="1"/>
</dbReference>
<protein>
    <recommendedName>
        <fullName evidence="1">Glycosyltransferase 2-like domain-containing protein</fullName>
    </recommendedName>
</protein>
<keyword evidence="3" id="KW-1185">Reference proteome</keyword>
<evidence type="ECO:0000313" key="2">
    <source>
        <dbReference type="EMBL" id="MBK1662655.1"/>
    </source>
</evidence>
<reference evidence="2 3" key="1">
    <citation type="journal article" date="2020" name="Microorganisms">
        <title>Osmotic Adaptation and Compatible Solute Biosynthesis of Phototrophic Bacteria as Revealed from Genome Analyses.</title>
        <authorList>
            <person name="Imhoff J.F."/>
            <person name="Rahn T."/>
            <person name="Kunzel S."/>
            <person name="Keller A."/>
            <person name="Neulinger S.C."/>
        </authorList>
    </citation>
    <scope>NUCLEOTIDE SEQUENCE [LARGE SCALE GENOMIC DNA]</scope>
    <source>
        <strain evidence="2 3">DSM 15382</strain>
    </source>
</reference>
<evidence type="ECO:0000313" key="3">
    <source>
        <dbReference type="Proteomes" id="UP000697995"/>
    </source>
</evidence>
<feature type="domain" description="Glycosyltransferase 2-like" evidence="1">
    <location>
        <begin position="5"/>
        <end position="122"/>
    </location>
</feature>
<name>A0ABS1D6X3_9PROT</name>
<dbReference type="EMBL" id="NRSG01000665">
    <property type="protein sequence ID" value="MBK1662655.1"/>
    <property type="molecule type" value="Genomic_DNA"/>
</dbReference>
<sequence length="424" mass="45023">MAIAVVIPAHGQPGLLPEAIGAVLAQEGAPPVAAVVVEDGCPSPATAALAAAFAAAHPGRVFLLRQRNRGLSAARNTGIDFALRAFPACRALYFLDADNRILPGFLARGWAALQAAPPETGWFYPDIHELGGQADGSCAGDFSLLHLLVLNYCEAGSLVRREVFEAGLRFDGTAMRAGFEDWDFWLQAGRAGFRGQHLADWGFRYRKRPESMLAAAERQRDHLLRLLRDRHAAALRPRALAALEAREAPRHALFEVDRAGALLFLDPDRAEAVAAPALRRRLLAAGTAPGAVHAPAMVLFGDGATLGLLRAHRLLPMVLWWAERLLRGHDLVALRLRPAAGAELAFELEDGAAPVAEAGLLCLTGDGLLRLAADPLSPGLVSLDGEAPLPRIARLALALPGRLPPAGSGALRLLQAEVAALGRL</sequence>
<dbReference type="InterPro" id="IPR001173">
    <property type="entry name" value="Glyco_trans_2-like"/>
</dbReference>
<dbReference type="InterPro" id="IPR029044">
    <property type="entry name" value="Nucleotide-diphossugar_trans"/>
</dbReference>
<gene>
    <name evidence="2" type="ORF">CKO45_31265</name>
</gene>
<proteinExistence type="predicted"/>
<organism evidence="2 3">
    <name type="scientific">Paracraurococcus ruber</name>
    <dbReference type="NCBI Taxonomy" id="77675"/>
    <lineage>
        <taxon>Bacteria</taxon>
        <taxon>Pseudomonadati</taxon>
        <taxon>Pseudomonadota</taxon>
        <taxon>Alphaproteobacteria</taxon>
        <taxon>Acetobacterales</taxon>
        <taxon>Roseomonadaceae</taxon>
        <taxon>Paracraurococcus</taxon>
    </lineage>
</organism>
<dbReference type="InterPro" id="IPR050834">
    <property type="entry name" value="Glycosyltransf_2"/>
</dbReference>
<dbReference type="PANTHER" id="PTHR43685:SF2">
    <property type="entry name" value="GLYCOSYLTRANSFERASE 2-LIKE DOMAIN-CONTAINING PROTEIN"/>
    <property type="match status" value="1"/>
</dbReference>
<dbReference type="Gene3D" id="3.90.550.10">
    <property type="entry name" value="Spore Coat Polysaccharide Biosynthesis Protein SpsA, Chain A"/>
    <property type="match status" value="1"/>
</dbReference>
<dbReference type="Pfam" id="PF00535">
    <property type="entry name" value="Glycos_transf_2"/>
    <property type="match status" value="1"/>
</dbReference>
<evidence type="ECO:0000259" key="1">
    <source>
        <dbReference type="Pfam" id="PF00535"/>
    </source>
</evidence>
<comment type="caution">
    <text evidence="2">The sequence shown here is derived from an EMBL/GenBank/DDBJ whole genome shotgun (WGS) entry which is preliminary data.</text>
</comment>
<accession>A0ABS1D6X3</accession>
<dbReference type="SUPFAM" id="SSF53448">
    <property type="entry name" value="Nucleotide-diphospho-sugar transferases"/>
    <property type="match status" value="1"/>
</dbReference>